<dbReference type="EMBL" id="QGNW01001287">
    <property type="protein sequence ID" value="RVW47267.1"/>
    <property type="molecule type" value="Genomic_DNA"/>
</dbReference>
<dbReference type="InterPro" id="IPR013761">
    <property type="entry name" value="SAM/pointed_sf"/>
</dbReference>
<name>A0A438EHR4_VITVI</name>
<feature type="domain" description="SAM" evidence="3">
    <location>
        <begin position="266"/>
        <end position="307"/>
    </location>
</feature>
<dbReference type="CDD" id="cd09487">
    <property type="entry name" value="SAM_superfamily"/>
    <property type="match status" value="1"/>
</dbReference>
<dbReference type="Pfam" id="PF00536">
    <property type="entry name" value="SAM_1"/>
    <property type="match status" value="1"/>
</dbReference>
<comment type="caution">
    <text evidence="4">The sequence shown here is derived from an EMBL/GenBank/DDBJ whole genome shotgun (WGS) entry which is preliminary data.</text>
</comment>
<protein>
    <recommendedName>
        <fullName evidence="3">SAM domain-containing protein</fullName>
    </recommendedName>
</protein>
<dbReference type="PANTHER" id="PTHR10627">
    <property type="entry name" value="SCP160"/>
    <property type="match status" value="1"/>
</dbReference>
<feature type="region of interest" description="Disordered" evidence="2">
    <location>
        <begin position="28"/>
        <end position="84"/>
    </location>
</feature>
<sequence>MAEASRSQVTITLGSTGQVVKRAGPMMDGAFLESPPATGSKRSVKDRLGSNVDSLMHENPLNNKRQRGDRNKLHLSSNGVNAKGKRIGKDDLRFKIMQKSMSFRAQTNDLLNGMDLREKLSRTVKHAETSVDMQKPRPETKETSPWGQLPSRRSAEDSPQINLPRNSYSAWSLDQLKQRYPDGIFGSTGSLSPQMNVPKLQKRPIIQKYDDVRSAPFIINNILDPPGRMGTTPFMTKSTLPTGRAKPVAPMQAHLQPSSNIGDEQPTVDSLLHSLGLGKYAIYFKAEEVDMAALKQMGEHDLKELGIPMATSIANYHFTRFLHFLACPLKCSAMSLLPLQKNKCHLFGGFCCWKCIASFEACDMAIHAALCDENVPDHCGPRKKILLAVLSCSKQQL</sequence>
<dbReference type="Gene3D" id="1.10.150.50">
    <property type="entry name" value="Transcription Factor, Ets-1"/>
    <property type="match status" value="1"/>
</dbReference>
<dbReference type="PANTHER" id="PTHR10627:SF74">
    <property type="entry name" value="OS08G0526500 PROTEIN"/>
    <property type="match status" value="1"/>
</dbReference>
<dbReference type="AlphaFoldDB" id="A0A438EHR4"/>
<keyword evidence="1" id="KW-0677">Repeat</keyword>
<dbReference type="InterPro" id="IPR001660">
    <property type="entry name" value="SAM"/>
</dbReference>
<dbReference type="Proteomes" id="UP000288805">
    <property type="component" value="Unassembled WGS sequence"/>
</dbReference>
<proteinExistence type="predicted"/>
<dbReference type="SUPFAM" id="SSF47769">
    <property type="entry name" value="SAM/Pointed domain"/>
    <property type="match status" value="1"/>
</dbReference>
<gene>
    <name evidence="4" type="ORF">CK203_070207</name>
</gene>
<evidence type="ECO:0000256" key="1">
    <source>
        <dbReference type="ARBA" id="ARBA00022737"/>
    </source>
</evidence>
<evidence type="ECO:0000313" key="5">
    <source>
        <dbReference type="Proteomes" id="UP000288805"/>
    </source>
</evidence>
<feature type="compositionally biased region" description="Basic and acidic residues" evidence="2">
    <location>
        <begin position="125"/>
        <end position="142"/>
    </location>
</feature>
<evidence type="ECO:0000259" key="3">
    <source>
        <dbReference type="Pfam" id="PF00536"/>
    </source>
</evidence>
<organism evidence="4 5">
    <name type="scientific">Vitis vinifera</name>
    <name type="common">Grape</name>
    <dbReference type="NCBI Taxonomy" id="29760"/>
    <lineage>
        <taxon>Eukaryota</taxon>
        <taxon>Viridiplantae</taxon>
        <taxon>Streptophyta</taxon>
        <taxon>Embryophyta</taxon>
        <taxon>Tracheophyta</taxon>
        <taxon>Spermatophyta</taxon>
        <taxon>Magnoliopsida</taxon>
        <taxon>eudicotyledons</taxon>
        <taxon>Gunneridae</taxon>
        <taxon>Pentapetalae</taxon>
        <taxon>rosids</taxon>
        <taxon>Vitales</taxon>
        <taxon>Vitaceae</taxon>
        <taxon>Viteae</taxon>
        <taxon>Vitis</taxon>
    </lineage>
</organism>
<evidence type="ECO:0000256" key="2">
    <source>
        <dbReference type="SAM" id="MobiDB-lite"/>
    </source>
</evidence>
<feature type="region of interest" description="Disordered" evidence="2">
    <location>
        <begin position="125"/>
        <end position="163"/>
    </location>
</feature>
<reference evidence="4 5" key="1">
    <citation type="journal article" date="2018" name="PLoS Genet.">
        <title>Population sequencing reveals clonal diversity and ancestral inbreeding in the grapevine cultivar Chardonnay.</title>
        <authorList>
            <person name="Roach M.J."/>
            <person name="Johnson D.L."/>
            <person name="Bohlmann J."/>
            <person name="van Vuuren H.J."/>
            <person name="Jones S.J."/>
            <person name="Pretorius I.S."/>
            <person name="Schmidt S.A."/>
            <person name="Borneman A.R."/>
        </authorList>
    </citation>
    <scope>NUCLEOTIDE SEQUENCE [LARGE SCALE GENOMIC DNA]</scope>
    <source>
        <strain evidence="5">cv. Chardonnay</strain>
        <tissue evidence="4">Leaf</tissue>
    </source>
</reference>
<accession>A0A438EHR4</accession>
<evidence type="ECO:0000313" key="4">
    <source>
        <dbReference type="EMBL" id="RVW47267.1"/>
    </source>
</evidence>